<protein>
    <submittedName>
        <fullName evidence="1">Uncharacterized protein</fullName>
    </submittedName>
</protein>
<keyword evidence="2" id="KW-1185">Reference proteome</keyword>
<dbReference type="AlphaFoldDB" id="A0A553ICT3"/>
<accession>A0A553ICT3</accession>
<proteinExistence type="predicted"/>
<evidence type="ECO:0000313" key="1">
    <source>
        <dbReference type="EMBL" id="TRX97996.1"/>
    </source>
</evidence>
<gene>
    <name evidence="1" type="ORF">FHL15_001206</name>
</gene>
<dbReference type="Proteomes" id="UP000319160">
    <property type="component" value="Unassembled WGS sequence"/>
</dbReference>
<evidence type="ECO:0000313" key="2">
    <source>
        <dbReference type="Proteomes" id="UP000319160"/>
    </source>
</evidence>
<dbReference type="OrthoDB" id="6359816at2759"/>
<reference evidence="2" key="1">
    <citation type="submission" date="2019-06" db="EMBL/GenBank/DDBJ databases">
        <title>Draft genome sequence of the griseofulvin-producing fungus Xylaria cubensis strain G536.</title>
        <authorList>
            <person name="Mead M.E."/>
            <person name="Raja H.A."/>
            <person name="Steenwyk J.L."/>
            <person name="Knowles S.L."/>
            <person name="Oberlies N.H."/>
            <person name="Rokas A."/>
        </authorList>
    </citation>
    <scope>NUCLEOTIDE SEQUENCE [LARGE SCALE GENOMIC DNA]</scope>
    <source>
        <strain evidence="2">G536</strain>
    </source>
</reference>
<sequence>MMYTCIDLFALRKFFSLERLWKHYGISNGDIDEIQPEISTLSSIYLGSVHAVFSSANSDSKLLRETLVSYLELARYVVRREEFLGETMRTDSKLATFLADILKATLFGPFVADGKCSQCKNMANEVEVGGPIIGQERLDVGNASH</sequence>
<organism evidence="1 2">
    <name type="scientific">Xylaria flabelliformis</name>
    <dbReference type="NCBI Taxonomy" id="2512241"/>
    <lineage>
        <taxon>Eukaryota</taxon>
        <taxon>Fungi</taxon>
        <taxon>Dikarya</taxon>
        <taxon>Ascomycota</taxon>
        <taxon>Pezizomycotina</taxon>
        <taxon>Sordariomycetes</taxon>
        <taxon>Xylariomycetidae</taxon>
        <taxon>Xylariales</taxon>
        <taxon>Xylariaceae</taxon>
        <taxon>Xylaria</taxon>
    </lineage>
</organism>
<dbReference type="EMBL" id="VFLP01000004">
    <property type="protein sequence ID" value="TRX97996.1"/>
    <property type="molecule type" value="Genomic_DNA"/>
</dbReference>
<name>A0A553ICT3_9PEZI</name>
<comment type="caution">
    <text evidence="1">The sequence shown here is derived from an EMBL/GenBank/DDBJ whole genome shotgun (WGS) entry which is preliminary data.</text>
</comment>